<gene>
    <name evidence="1" type="ORF">B7492_02765</name>
</gene>
<dbReference type="EMBL" id="CP020743">
    <property type="protein sequence ID" value="ARJ20254.1"/>
    <property type="molecule type" value="Genomic_DNA"/>
</dbReference>
<sequence>MDSLFCIEEIYVRFDNEINGKWEVYEYTLASCTQCETNFVYYGVAAIVTIENQYIKKDRWETIYLFLCSETIISFRKCMPYLSQKKSTLCKLRCMDVNFYTLKIIGGEAYVSVQKILA</sequence>
<dbReference type="RefSeq" id="WP_085308962.1">
    <property type="nucleotide sequence ID" value="NZ_CP020743.1"/>
</dbReference>
<accession>A0A1W6A355</accession>
<dbReference type="Proteomes" id="UP000192932">
    <property type="component" value="Chromosome"/>
</dbReference>
<name>A0A1W6A355_BACMY</name>
<dbReference type="AlphaFoldDB" id="A0A1W6A355"/>
<proteinExistence type="predicted"/>
<evidence type="ECO:0000313" key="1">
    <source>
        <dbReference type="EMBL" id="ARJ20254.1"/>
    </source>
</evidence>
<protein>
    <submittedName>
        <fullName evidence="1">Uncharacterized protein</fullName>
    </submittedName>
</protein>
<reference evidence="1 2" key="1">
    <citation type="submission" date="2017-04" db="EMBL/GenBank/DDBJ databases">
        <title>The Characteristic of a Fine Plant Growth-Promoting Rhizobacteria Bacillus mycoides Gnyt1 and its Whole Genome Sequencing Analysis.</title>
        <authorList>
            <person name="Li J.H."/>
            <person name="Yao T."/>
        </authorList>
    </citation>
    <scope>NUCLEOTIDE SEQUENCE [LARGE SCALE GENOMIC DNA]</scope>
    <source>
        <strain evidence="1 2">Gnyt1</strain>
    </source>
</reference>
<evidence type="ECO:0000313" key="2">
    <source>
        <dbReference type="Proteomes" id="UP000192932"/>
    </source>
</evidence>
<organism evidence="1 2">
    <name type="scientific">Bacillus mycoides</name>
    <dbReference type="NCBI Taxonomy" id="1405"/>
    <lineage>
        <taxon>Bacteria</taxon>
        <taxon>Bacillati</taxon>
        <taxon>Bacillota</taxon>
        <taxon>Bacilli</taxon>
        <taxon>Bacillales</taxon>
        <taxon>Bacillaceae</taxon>
        <taxon>Bacillus</taxon>
        <taxon>Bacillus cereus group</taxon>
    </lineage>
</organism>